<organism evidence="2 3">
    <name type="scientific">Xylona heveae (strain CBS 132557 / TC161)</name>
    <dbReference type="NCBI Taxonomy" id="1328760"/>
    <lineage>
        <taxon>Eukaryota</taxon>
        <taxon>Fungi</taxon>
        <taxon>Dikarya</taxon>
        <taxon>Ascomycota</taxon>
        <taxon>Pezizomycotina</taxon>
        <taxon>Xylonomycetes</taxon>
        <taxon>Xylonales</taxon>
        <taxon>Xylonaceae</taxon>
        <taxon>Xylona</taxon>
    </lineage>
</organism>
<feature type="region of interest" description="Disordered" evidence="1">
    <location>
        <begin position="29"/>
        <end position="107"/>
    </location>
</feature>
<evidence type="ECO:0000256" key="1">
    <source>
        <dbReference type="SAM" id="MobiDB-lite"/>
    </source>
</evidence>
<name>A0A165HKM3_XYLHT</name>
<accession>A0A165HKM3</accession>
<dbReference type="OMA" id="PAIGMQD"/>
<feature type="compositionally biased region" description="Basic and acidic residues" evidence="1">
    <location>
        <begin position="73"/>
        <end position="91"/>
    </location>
</feature>
<dbReference type="Proteomes" id="UP000076632">
    <property type="component" value="Unassembled WGS sequence"/>
</dbReference>
<evidence type="ECO:0000313" key="2">
    <source>
        <dbReference type="EMBL" id="KZF23654.1"/>
    </source>
</evidence>
<feature type="compositionally biased region" description="Basic and acidic residues" evidence="1">
    <location>
        <begin position="31"/>
        <end position="47"/>
    </location>
</feature>
<protein>
    <submittedName>
        <fullName evidence="2">Uncharacterized protein</fullName>
    </submittedName>
</protein>
<evidence type="ECO:0000313" key="3">
    <source>
        <dbReference type="Proteomes" id="UP000076632"/>
    </source>
</evidence>
<dbReference type="AlphaFoldDB" id="A0A165HKM3"/>
<dbReference type="GeneID" id="28897562"/>
<gene>
    <name evidence="2" type="ORF">L228DRAFT_246487</name>
</gene>
<dbReference type="EMBL" id="KV407457">
    <property type="protein sequence ID" value="KZF23654.1"/>
    <property type="molecule type" value="Genomic_DNA"/>
</dbReference>
<keyword evidence="3" id="KW-1185">Reference proteome</keyword>
<dbReference type="InParanoid" id="A0A165HKM3"/>
<proteinExistence type="predicted"/>
<reference evidence="2 3" key="1">
    <citation type="journal article" date="2016" name="Fungal Biol.">
        <title>The genome of Xylona heveae provides a window into fungal endophytism.</title>
        <authorList>
            <person name="Gazis R."/>
            <person name="Kuo A."/>
            <person name="Riley R."/>
            <person name="LaButti K."/>
            <person name="Lipzen A."/>
            <person name="Lin J."/>
            <person name="Amirebrahimi M."/>
            <person name="Hesse C.N."/>
            <person name="Spatafora J.W."/>
            <person name="Henrissat B."/>
            <person name="Hainaut M."/>
            <person name="Grigoriev I.V."/>
            <person name="Hibbett D.S."/>
        </authorList>
    </citation>
    <scope>NUCLEOTIDE SEQUENCE [LARGE SCALE GENOMIC DNA]</scope>
    <source>
        <strain evidence="2 3">TC161</strain>
    </source>
</reference>
<sequence length="107" mass="11859">MMRYITSISRTTSRCALASKRRFSTTTTLRLGKDETDRKHATDKSDTLDVQSEAVARGKSSREAGGPQNNATSEKDLNRSNKRAKEEHPKAPEPVIGMNDERGTKGH</sequence>
<dbReference type="OrthoDB" id="3945172at2759"/>
<dbReference type="RefSeq" id="XP_018189209.1">
    <property type="nucleotide sequence ID" value="XM_018332425.1"/>
</dbReference>